<evidence type="ECO:0000256" key="6">
    <source>
        <dbReference type="ARBA" id="ARBA00022840"/>
    </source>
</evidence>
<dbReference type="PANTHER" id="PTHR23073">
    <property type="entry name" value="26S PROTEASOME REGULATORY SUBUNIT"/>
    <property type="match status" value="1"/>
</dbReference>
<evidence type="ECO:0000256" key="1">
    <source>
        <dbReference type="ARBA" id="ARBA00004123"/>
    </source>
</evidence>
<evidence type="ECO:0000256" key="5">
    <source>
        <dbReference type="ARBA" id="ARBA00022741"/>
    </source>
</evidence>
<dbReference type="GO" id="GO:0000502">
    <property type="term" value="C:proteasome complex"/>
    <property type="evidence" value="ECO:0007669"/>
    <property type="project" value="UniProtKB-KW"/>
</dbReference>
<dbReference type="Gene3D" id="3.40.50.300">
    <property type="entry name" value="P-loop containing nucleotide triphosphate hydrolases"/>
    <property type="match status" value="1"/>
</dbReference>
<gene>
    <name evidence="13" type="ORF">Bca52824_049568</name>
</gene>
<dbReference type="Pfam" id="PF21236">
    <property type="entry name" value="OB_PRS7"/>
    <property type="match status" value="1"/>
</dbReference>
<dbReference type="InterPro" id="IPR003593">
    <property type="entry name" value="AAA+_ATPase"/>
</dbReference>
<keyword evidence="5 11" id="KW-0547">Nucleotide-binding</keyword>
<sequence length="603" mass="67632">MVREIEDNVEDKKNPRPLDEDDIALLKTYGLVPYSAPDKKVGKEIKEIAKRINDLCGIKESDTGLALPSQWDLVADKQMMQEEQPLQVARCTKIISPNTEDAKYVTNVKQIAKFVVGLGDKVSPTDIEEGMRVGVDRNKYQIQIPLPPKIDPSVTMMTVEEKPDVTYNDVGGCKEQIEKMREVVELPMLHPEKFVKLGIDPPKGVLCYGPPGTGKTLLARAVANRTDACFIRVIGSELVQKYVGEGARMVRELFQMARSKKACIVFFDEVDAIGGARFDDGVGGDNEVQRTMLEIVNQLDGFDARGNIKVLMATNRPDTLDPALLRPGRLDRKVEFGLPDLESRTQIFKIHTRTMNCERDIRFELLARLCPNSTGADIRSVCTEAGMYAIRARRKTVTEKDFLDAVNKVIKGFVSAQRGDTDKAKKIREAAIFTISFVACDSPSGNQLLWSIFKALRTFCAYQTLSFSCNAFRALLYIESLEPLQPPLSSFPTPPSTLSALEGPLSPLLRAYLLRRGDTRHDASSFTALETLMNHKANIRALFQSNGWILSQTAVKPEEEEKWSAAFWKMVTWSLQDEDGTRDEEDEEKCYLEYPNVEDVDNV</sequence>
<accession>A0A8X7UT79</accession>
<organism evidence="13 14">
    <name type="scientific">Brassica carinata</name>
    <name type="common">Ethiopian mustard</name>
    <name type="synonym">Abyssinian cabbage</name>
    <dbReference type="NCBI Taxonomy" id="52824"/>
    <lineage>
        <taxon>Eukaryota</taxon>
        <taxon>Viridiplantae</taxon>
        <taxon>Streptophyta</taxon>
        <taxon>Embryophyta</taxon>
        <taxon>Tracheophyta</taxon>
        <taxon>Spermatophyta</taxon>
        <taxon>Magnoliopsida</taxon>
        <taxon>eudicotyledons</taxon>
        <taxon>Gunneridae</taxon>
        <taxon>Pentapetalae</taxon>
        <taxon>rosids</taxon>
        <taxon>malvids</taxon>
        <taxon>Brassicales</taxon>
        <taxon>Brassicaceae</taxon>
        <taxon>Brassiceae</taxon>
        <taxon>Brassica</taxon>
    </lineage>
</organism>
<dbReference type="InterPro" id="IPR003960">
    <property type="entry name" value="ATPase_AAA_CS"/>
</dbReference>
<evidence type="ECO:0000259" key="12">
    <source>
        <dbReference type="SMART" id="SM00382"/>
    </source>
</evidence>
<dbReference type="GO" id="GO:0005737">
    <property type="term" value="C:cytoplasm"/>
    <property type="evidence" value="ECO:0007669"/>
    <property type="project" value="UniProtKB-SubCell"/>
</dbReference>
<keyword evidence="6 11" id="KW-0067">ATP-binding</keyword>
<comment type="subcellular location">
    <subcellularLocation>
        <location evidence="2">Cytoplasm</location>
    </subcellularLocation>
    <subcellularLocation>
        <location evidence="1">Nucleus</location>
    </subcellularLocation>
</comment>
<dbReference type="Gene3D" id="1.10.8.60">
    <property type="match status" value="1"/>
</dbReference>
<dbReference type="PROSITE" id="PS00674">
    <property type="entry name" value="AAA"/>
    <property type="match status" value="1"/>
</dbReference>
<keyword evidence="8" id="KW-0539">Nucleus</keyword>
<evidence type="ECO:0000256" key="3">
    <source>
        <dbReference type="ARBA" id="ARBA00006914"/>
    </source>
</evidence>
<dbReference type="InterPro" id="IPR012340">
    <property type="entry name" value="NA-bd_OB-fold"/>
</dbReference>
<proteinExistence type="inferred from homology"/>
<evidence type="ECO:0000256" key="7">
    <source>
        <dbReference type="ARBA" id="ARBA00022942"/>
    </source>
</evidence>
<dbReference type="Pfam" id="PF00004">
    <property type="entry name" value="AAA"/>
    <property type="match status" value="1"/>
</dbReference>
<dbReference type="InterPro" id="IPR041569">
    <property type="entry name" value="AAA_lid_3"/>
</dbReference>
<dbReference type="AlphaFoldDB" id="A0A8X7UT79"/>
<protein>
    <recommendedName>
        <fullName evidence="12">AAA+ ATPase domain-containing protein</fullName>
    </recommendedName>
</protein>
<dbReference type="Pfam" id="PF17862">
    <property type="entry name" value="AAA_lid_3"/>
    <property type="match status" value="1"/>
</dbReference>
<dbReference type="InterPro" id="IPR027417">
    <property type="entry name" value="P-loop_NTPase"/>
</dbReference>
<evidence type="ECO:0000256" key="8">
    <source>
        <dbReference type="ARBA" id="ARBA00023242"/>
    </source>
</evidence>
<dbReference type="SMART" id="SM00382">
    <property type="entry name" value="AAA"/>
    <property type="match status" value="1"/>
</dbReference>
<dbReference type="Proteomes" id="UP000886595">
    <property type="component" value="Unassembled WGS sequence"/>
</dbReference>
<evidence type="ECO:0000256" key="10">
    <source>
        <dbReference type="ARBA" id="ARBA00061931"/>
    </source>
</evidence>
<evidence type="ECO:0000313" key="14">
    <source>
        <dbReference type="Proteomes" id="UP000886595"/>
    </source>
</evidence>
<dbReference type="FunFam" id="2.40.50.140:FF:000037">
    <property type="entry name" value="26S protease regulatory subunit 7"/>
    <property type="match status" value="1"/>
</dbReference>
<dbReference type="GO" id="GO:0005524">
    <property type="term" value="F:ATP binding"/>
    <property type="evidence" value="ECO:0007669"/>
    <property type="project" value="UniProtKB-KW"/>
</dbReference>
<dbReference type="InterPro" id="IPR050221">
    <property type="entry name" value="26S_Proteasome_ATPase"/>
</dbReference>
<evidence type="ECO:0000256" key="11">
    <source>
        <dbReference type="RuleBase" id="RU003651"/>
    </source>
</evidence>
<dbReference type="FunFam" id="3.40.50.300:FF:000027">
    <property type="entry name" value="26S protease regulatory subunit 7"/>
    <property type="match status" value="1"/>
</dbReference>
<evidence type="ECO:0000256" key="9">
    <source>
        <dbReference type="ARBA" id="ARBA00024661"/>
    </source>
</evidence>
<name>A0A8X7UT79_BRACI</name>
<dbReference type="GO" id="GO:0005634">
    <property type="term" value="C:nucleus"/>
    <property type="evidence" value="ECO:0007669"/>
    <property type="project" value="UniProtKB-SubCell"/>
</dbReference>
<dbReference type="GO" id="GO:0016887">
    <property type="term" value="F:ATP hydrolysis activity"/>
    <property type="evidence" value="ECO:0007669"/>
    <property type="project" value="InterPro"/>
</dbReference>
<comment type="caution">
    <text evidence="13">The sequence shown here is derived from an EMBL/GenBank/DDBJ whole genome shotgun (WGS) entry which is preliminary data.</text>
</comment>
<reference evidence="13 14" key="1">
    <citation type="submission" date="2020-02" db="EMBL/GenBank/DDBJ databases">
        <authorList>
            <person name="Ma Q."/>
            <person name="Huang Y."/>
            <person name="Song X."/>
            <person name="Pei D."/>
        </authorList>
    </citation>
    <scope>NUCLEOTIDE SEQUENCE [LARGE SCALE GENOMIC DNA]</scope>
    <source>
        <strain evidence="13">Sxm20200214</strain>
        <tissue evidence="13">Leaf</tissue>
    </source>
</reference>
<dbReference type="EMBL" id="JAAMPC010000010">
    <property type="protein sequence ID" value="KAG2289964.1"/>
    <property type="molecule type" value="Genomic_DNA"/>
</dbReference>
<comment type="subunit">
    <text evidence="10">Component of the 19S regulatory particle (RP/PA700) base subcomplex of the 26S proteasome. The 26S proteasome is composed of a core protease (CP), known as the 20S proteasome, capped at one or both ends by the 19S regulatory particle (RP/PA700). The RP/PA700 complex is composed of at least 17 different subunits in two subcomplexes, the base and the lid, which form the portions proximal and distal to the 20S proteolytic core, respectively.</text>
</comment>
<keyword evidence="4" id="KW-0963">Cytoplasm</keyword>
<evidence type="ECO:0000256" key="4">
    <source>
        <dbReference type="ARBA" id="ARBA00022490"/>
    </source>
</evidence>
<dbReference type="InterPro" id="IPR048723">
    <property type="entry name" value="OB_PRS7"/>
</dbReference>
<keyword evidence="14" id="KW-1185">Reference proteome</keyword>
<dbReference type="SUPFAM" id="SSF52540">
    <property type="entry name" value="P-loop containing nucleoside triphosphate hydrolases"/>
    <property type="match status" value="1"/>
</dbReference>
<evidence type="ECO:0000256" key="2">
    <source>
        <dbReference type="ARBA" id="ARBA00004496"/>
    </source>
</evidence>
<comment type="function">
    <text evidence="9">The 26S proteasome is involved in the ATP-dependent degradation of ubiquitinated proteins. The regulatory (or ATPase) complex confers ATP dependency and substrate specificity to the 26S complex.</text>
</comment>
<dbReference type="CDD" id="cd19502">
    <property type="entry name" value="RecA-like_PAN_like"/>
    <property type="match status" value="1"/>
</dbReference>
<keyword evidence="7" id="KW-0647">Proteasome</keyword>
<comment type="similarity">
    <text evidence="3 11">Belongs to the AAA ATPase family.</text>
</comment>
<dbReference type="FunFam" id="1.10.8.60:FF:000005">
    <property type="entry name" value="26S protease regulatory subunit 7"/>
    <property type="match status" value="1"/>
</dbReference>
<evidence type="ECO:0000313" key="13">
    <source>
        <dbReference type="EMBL" id="KAG2289964.1"/>
    </source>
</evidence>
<dbReference type="InterPro" id="IPR003959">
    <property type="entry name" value="ATPase_AAA_core"/>
</dbReference>
<feature type="domain" description="AAA+ ATPase" evidence="12">
    <location>
        <begin position="201"/>
        <end position="340"/>
    </location>
</feature>
<dbReference type="Gene3D" id="2.40.50.140">
    <property type="entry name" value="Nucleic acid-binding proteins"/>
    <property type="match status" value="1"/>
</dbReference>